<dbReference type="EMBL" id="HG994359">
    <property type="protein sequence ID" value="CAF2095945.1"/>
    <property type="molecule type" value="Genomic_DNA"/>
</dbReference>
<proteinExistence type="predicted"/>
<gene>
    <name evidence="1" type="ORF">DARMORV10_A05P12310.1</name>
</gene>
<accession>A0A816TAU4</accession>
<sequence>MDLTDPNALEFLDIQTPLNPVSDSFAFRDFSSLRTLLQVMRLLVVKKTGVKN</sequence>
<dbReference type="Proteomes" id="UP001295469">
    <property type="component" value="Chromosome A05"/>
</dbReference>
<protein>
    <submittedName>
        <fullName evidence="1">(rape) hypothetical protein</fullName>
    </submittedName>
</protein>
<dbReference type="AlphaFoldDB" id="A0A816TAU4"/>
<evidence type="ECO:0000313" key="1">
    <source>
        <dbReference type="EMBL" id="CAF2095945.1"/>
    </source>
</evidence>
<organism evidence="1">
    <name type="scientific">Brassica napus</name>
    <name type="common">Rape</name>
    <dbReference type="NCBI Taxonomy" id="3708"/>
    <lineage>
        <taxon>Eukaryota</taxon>
        <taxon>Viridiplantae</taxon>
        <taxon>Streptophyta</taxon>
        <taxon>Embryophyta</taxon>
        <taxon>Tracheophyta</taxon>
        <taxon>Spermatophyta</taxon>
        <taxon>Magnoliopsida</taxon>
        <taxon>eudicotyledons</taxon>
        <taxon>Gunneridae</taxon>
        <taxon>Pentapetalae</taxon>
        <taxon>rosids</taxon>
        <taxon>malvids</taxon>
        <taxon>Brassicales</taxon>
        <taxon>Brassicaceae</taxon>
        <taxon>Brassiceae</taxon>
        <taxon>Brassica</taxon>
    </lineage>
</organism>
<name>A0A816TAU4_BRANA</name>
<reference evidence="1" key="1">
    <citation type="submission" date="2021-01" db="EMBL/GenBank/DDBJ databases">
        <authorList>
            <consortium name="Genoscope - CEA"/>
            <person name="William W."/>
        </authorList>
    </citation>
    <scope>NUCLEOTIDE SEQUENCE</scope>
</reference>